<accession>A0A7X0HQQ7</accession>
<gene>
    <name evidence="1" type="ORF">HNR53_000414</name>
</gene>
<reference evidence="1 2" key="1">
    <citation type="submission" date="2020-08" db="EMBL/GenBank/DDBJ databases">
        <title>Genomic Encyclopedia of Type Strains, Phase IV (KMG-IV): sequencing the most valuable type-strain genomes for metagenomic binning, comparative biology and taxonomic classification.</title>
        <authorList>
            <person name="Goeker M."/>
        </authorList>
    </citation>
    <scope>NUCLEOTIDE SEQUENCE [LARGE SCALE GENOMIC DNA]</scope>
    <source>
        <strain evidence="1 2">DSM 5391</strain>
    </source>
</reference>
<dbReference type="AlphaFoldDB" id="A0A7X0HQQ7"/>
<comment type="caution">
    <text evidence="1">The sequence shown here is derived from an EMBL/GenBank/DDBJ whole genome shotgun (WGS) entry which is preliminary data.</text>
</comment>
<sequence>MKPLFLNHILHEGNTPQIKALSFRPGQVFTGKIIKLFPDNLAALQIGAQKIIAQLEAPLEAGKPYWFQVMPGDGKPRLKVLVNATENLRANPHDALLKQLSLPQTAENQSLIRFLLKEQLPIHKEIFQLAGDLQALSLKSAETEAVKLLLNKGLPLTKTSFQAVLSALNNESLSKSIETLRSLLETHTYTEEGEKLLRFLQNLFGKVSDDPVLPGVQMNREDLSGSFPVQSGQTLSDRPVFVQYLKEMMQQMGLAYEQELVHVLKSPQEGQEISRESLKPLLIDYLMGSPAGPVQEAAENVLNKITGIQLLGTESGPIQQFALQLPIMLGQKMVDLTMQWSGKRQENGQIDPAYCRILFYIELQYLQETIVDMQVQNRIIRLRVINEHEQLKHLAAPFIEGLKENLETLNFTLSAVQFTRQAEDEIKTAAKQHGAAIFDQGYYSGVDIRI</sequence>
<evidence type="ECO:0008006" key="3">
    <source>
        <dbReference type="Google" id="ProtNLM"/>
    </source>
</evidence>
<protein>
    <recommendedName>
        <fullName evidence="3">Flagellar hook-length control protein FliK</fullName>
    </recommendedName>
</protein>
<evidence type="ECO:0000313" key="2">
    <source>
        <dbReference type="Proteomes" id="UP000531594"/>
    </source>
</evidence>
<proteinExistence type="predicted"/>
<dbReference type="Proteomes" id="UP000531594">
    <property type="component" value="Unassembled WGS sequence"/>
</dbReference>
<organism evidence="1 2">
    <name type="scientific">Bacillus benzoevorans</name>
    <dbReference type="NCBI Taxonomy" id="1456"/>
    <lineage>
        <taxon>Bacteria</taxon>
        <taxon>Bacillati</taxon>
        <taxon>Bacillota</taxon>
        <taxon>Bacilli</taxon>
        <taxon>Bacillales</taxon>
        <taxon>Bacillaceae</taxon>
        <taxon>Bacillus</taxon>
    </lineage>
</organism>
<evidence type="ECO:0000313" key="1">
    <source>
        <dbReference type="EMBL" id="MBB6443826.1"/>
    </source>
</evidence>
<keyword evidence="2" id="KW-1185">Reference proteome</keyword>
<name>A0A7X0HQQ7_9BACI</name>
<dbReference type="EMBL" id="JACHGK010000001">
    <property type="protein sequence ID" value="MBB6443826.1"/>
    <property type="molecule type" value="Genomic_DNA"/>
</dbReference>
<dbReference type="RefSeq" id="WP_184522220.1">
    <property type="nucleotide sequence ID" value="NZ_JACHGK010000001.1"/>
</dbReference>